<sequence length="181" mass="20553">MDVDQGDQMQKSITNLSSWSVEDVEAHMAGLPRGQELERIRVVAQSHVNRSLEPREVRLRWAKLSLAANKQFHGDEPWSQTRMRCQEFRLRTWVIEHIGPDADPDWNPDALAEDTIAALSLQPGQAEATAANWRELPIEQIGVLRRHKNLTGHIDRLMPSLRPGPIKDQLAAWASVRAHLP</sequence>
<accession>A0ABP5RVP2</accession>
<name>A0ABP5RVP2_9ACTN</name>
<evidence type="ECO:0000313" key="2">
    <source>
        <dbReference type="Proteomes" id="UP001500305"/>
    </source>
</evidence>
<gene>
    <name evidence="1" type="ORF">GCM10010430_74590</name>
</gene>
<keyword evidence="2" id="KW-1185">Reference proteome</keyword>
<protein>
    <submittedName>
        <fullName evidence="1">Uncharacterized protein</fullName>
    </submittedName>
</protein>
<dbReference type="EMBL" id="BAAATR010000059">
    <property type="protein sequence ID" value="GAA2277784.1"/>
    <property type="molecule type" value="Genomic_DNA"/>
</dbReference>
<evidence type="ECO:0000313" key="1">
    <source>
        <dbReference type="EMBL" id="GAA2277784.1"/>
    </source>
</evidence>
<comment type="caution">
    <text evidence="1">The sequence shown here is derived from an EMBL/GenBank/DDBJ whole genome shotgun (WGS) entry which is preliminary data.</text>
</comment>
<organism evidence="1 2">
    <name type="scientific">Kitasatospora cystarginea</name>
    <dbReference type="NCBI Taxonomy" id="58350"/>
    <lineage>
        <taxon>Bacteria</taxon>
        <taxon>Bacillati</taxon>
        <taxon>Actinomycetota</taxon>
        <taxon>Actinomycetes</taxon>
        <taxon>Kitasatosporales</taxon>
        <taxon>Streptomycetaceae</taxon>
        <taxon>Kitasatospora</taxon>
    </lineage>
</organism>
<dbReference type="Proteomes" id="UP001500305">
    <property type="component" value="Unassembled WGS sequence"/>
</dbReference>
<reference evidence="2" key="1">
    <citation type="journal article" date="2019" name="Int. J. Syst. Evol. Microbiol.">
        <title>The Global Catalogue of Microorganisms (GCM) 10K type strain sequencing project: providing services to taxonomists for standard genome sequencing and annotation.</title>
        <authorList>
            <consortium name="The Broad Institute Genomics Platform"/>
            <consortium name="The Broad Institute Genome Sequencing Center for Infectious Disease"/>
            <person name="Wu L."/>
            <person name="Ma J."/>
        </authorList>
    </citation>
    <scope>NUCLEOTIDE SEQUENCE [LARGE SCALE GENOMIC DNA]</scope>
    <source>
        <strain evidence="2">JCM 7356</strain>
    </source>
</reference>
<proteinExistence type="predicted"/>